<evidence type="ECO:0000256" key="1">
    <source>
        <dbReference type="SAM" id="MobiDB-lite"/>
    </source>
</evidence>
<evidence type="ECO:0000313" key="2">
    <source>
        <dbReference type="EMBL" id="KAE9237149.1"/>
    </source>
</evidence>
<evidence type="ECO:0000313" key="3">
    <source>
        <dbReference type="Proteomes" id="UP000440367"/>
    </source>
</evidence>
<proteinExistence type="predicted"/>
<feature type="region of interest" description="Disordered" evidence="1">
    <location>
        <begin position="1"/>
        <end position="164"/>
    </location>
</feature>
<feature type="compositionally biased region" description="Low complexity" evidence="1">
    <location>
        <begin position="32"/>
        <end position="43"/>
    </location>
</feature>
<comment type="caution">
    <text evidence="2">The sequence shown here is derived from an EMBL/GenBank/DDBJ whole genome shotgun (WGS) entry which is preliminary data.</text>
</comment>
<dbReference type="AlphaFoldDB" id="A0A6A3ZNP6"/>
<dbReference type="EMBL" id="QXGD01000495">
    <property type="protein sequence ID" value="KAE9237149.1"/>
    <property type="molecule type" value="Genomic_DNA"/>
</dbReference>
<feature type="compositionally biased region" description="Low complexity" evidence="1">
    <location>
        <begin position="309"/>
        <end position="335"/>
    </location>
</feature>
<feature type="compositionally biased region" description="Polar residues" evidence="1">
    <location>
        <begin position="123"/>
        <end position="140"/>
    </location>
</feature>
<dbReference type="Proteomes" id="UP000440367">
    <property type="component" value="Unassembled WGS sequence"/>
</dbReference>
<reference evidence="2 3" key="1">
    <citation type="submission" date="2018-08" db="EMBL/GenBank/DDBJ databases">
        <title>Genomic investigation of the strawberry pathogen Phytophthora fragariae indicates pathogenicity is determined by transcriptional variation in three key races.</title>
        <authorList>
            <person name="Adams T.M."/>
            <person name="Armitage A.D."/>
            <person name="Sobczyk M.K."/>
            <person name="Bates H.J."/>
            <person name="Dunwell J.M."/>
            <person name="Nellist C.F."/>
            <person name="Harrison R.J."/>
        </authorList>
    </citation>
    <scope>NUCLEOTIDE SEQUENCE [LARGE SCALE GENOMIC DNA]</scope>
    <source>
        <strain evidence="2 3">BC-1</strain>
    </source>
</reference>
<gene>
    <name evidence="2" type="ORF">PF002_g11026</name>
</gene>
<name>A0A6A3ZNP6_9STRA</name>
<organism evidence="2 3">
    <name type="scientific">Phytophthora fragariae</name>
    <dbReference type="NCBI Taxonomy" id="53985"/>
    <lineage>
        <taxon>Eukaryota</taxon>
        <taxon>Sar</taxon>
        <taxon>Stramenopiles</taxon>
        <taxon>Oomycota</taxon>
        <taxon>Peronosporomycetes</taxon>
        <taxon>Peronosporales</taxon>
        <taxon>Peronosporaceae</taxon>
        <taxon>Phytophthora</taxon>
    </lineage>
</organism>
<feature type="compositionally biased region" description="Low complexity" evidence="1">
    <location>
        <begin position="12"/>
        <end position="24"/>
    </location>
</feature>
<feature type="compositionally biased region" description="Pro residues" evidence="1">
    <location>
        <begin position="336"/>
        <end position="348"/>
    </location>
</feature>
<protein>
    <submittedName>
        <fullName evidence="2">Uncharacterized protein</fullName>
    </submittedName>
</protein>
<sequence length="389" mass="39143">MESIEENAENLGGAPAASGVSPPDGSGGGGQPTQAAANPPQTTNEDAGDQTGPRPMLTDPNRSDLSTPAGLGAVRSQVQRWAARGSTGDTSRATPATEVDSTSNPLLAPTTTTTTMGLPVTSAPNLVNQPDPSTLVNAPSVQPVPITPPSSPGNGGGAASSGQHGQVQYWNQTGGGYVSQVIPDPNGGWPQVTQTPVQSQVMGPAGLLFGYNNGVPVPTPAHSQYGAVVPPTPTSMMTTMTPPTTRIRTAIPSYQNYTIGTPSVAAGVGGGYPVFQPAGWAQTIDPNRPRSAPDARTTQPVAWTPAYAQAPPATTTPAPTQSAPTPTGSQPMMAGAPPPPGGTPPSGGPTPTQGGSGRCVRSTGATWAAERFDARGAQKFDAGNAIPRD</sequence>
<feature type="region of interest" description="Disordered" evidence="1">
    <location>
        <begin position="309"/>
        <end position="363"/>
    </location>
</feature>
<feature type="region of interest" description="Disordered" evidence="1">
    <location>
        <begin position="279"/>
        <end position="298"/>
    </location>
</feature>
<feature type="compositionally biased region" description="Low complexity" evidence="1">
    <location>
        <begin position="101"/>
        <end position="122"/>
    </location>
</feature>
<accession>A0A6A3ZNP6</accession>